<sequence length="523" mass="56009">MKPSQTNLVYQPSRVVSQSNAARLSVLALALGALLGGVWVATAQARPNLPSLNASTDTATAKTATKSPQAGTQKSVKLNDAVVDAINIQASTPQPLPTGAPTRYDVTGEDMAGSGDEMDGGDVEVPNAQMGDINAPNSIPSASIPMDASVPDVGATSNVALGAIAPTTVAKFVKVVDTIRQQYVRSTSDEGIFADAIEGMLTGLDPYSEYLDAQAFDNLRLFTDGDVGSIGVMVRFHPDDKMWVFDEVLPNSPAVRAGILRNFYLHQINDIKLSDEQTQQDIDQLLSGIAGSQVRLVVSDKGRRKHTVTVQRSLVQQQPIAAQWIDGVAVVHIPVFQNTTGQQLMAALANLPQPFSALVIDIRNNPGGVLSAASDVASLFMQDKPVVQVRKQQQLQEQVMTHGQVQFTDMPLVIVQNRYSASAAEVLASSLQENARATIFGETSYGKGSIQSIVPLGDNTAVKLTVAHYYSGQGKKIDGVGVKPDIALTSAETDWQTQVLDWLKQQKPTKVYRVQIPVAPQQF</sequence>
<dbReference type="SMART" id="SM00245">
    <property type="entry name" value="TSPc"/>
    <property type="match status" value="1"/>
</dbReference>
<evidence type="ECO:0000256" key="4">
    <source>
        <dbReference type="SAM" id="MobiDB-lite"/>
    </source>
</evidence>
<evidence type="ECO:0000313" key="7">
    <source>
        <dbReference type="Proteomes" id="UP000092508"/>
    </source>
</evidence>
<dbReference type="EMBL" id="LZMZ01000054">
    <property type="protein sequence ID" value="OBX72988.1"/>
    <property type="molecule type" value="Genomic_DNA"/>
</dbReference>
<dbReference type="GO" id="GO:0030288">
    <property type="term" value="C:outer membrane-bounded periplasmic space"/>
    <property type="evidence" value="ECO:0007669"/>
    <property type="project" value="TreeGrafter"/>
</dbReference>
<evidence type="ECO:0000259" key="5">
    <source>
        <dbReference type="SMART" id="SM00245"/>
    </source>
</evidence>
<evidence type="ECO:0000313" key="6">
    <source>
        <dbReference type="EMBL" id="OBX72988.1"/>
    </source>
</evidence>
<dbReference type="Pfam" id="PF22694">
    <property type="entry name" value="CtpB_N-like"/>
    <property type="match status" value="1"/>
</dbReference>
<keyword evidence="2" id="KW-0378">Hydrolase</keyword>
<dbReference type="Proteomes" id="UP000092508">
    <property type="component" value="Unassembled WGS sequence"/>
</dbReference>
<dbReference type="SUPFAM" id="SSF52096">
    <property type="entry name" value="ClpP/crotonase"/>
    <property type="match status" value="1"/>
</dbReference>
<feature type="region of interest" description="Disordered" evidence="4">
    <location>
        <begin position="49"/>
        <end position="75"/>
    </location>
</feature>
<organism evidence="6 7">
    <name type="scientific">Faucicola atlantae</name>
    <dbReference type="NCBI Taxonomy" id="34059"/>
    <lineage>
        <taxon>Bacteria</taxon>
        <taxon>Pseudomonadati</taxon>
        <taxon>Pseudomonadota</taxon>
        <taxon>Gammaproteobacteria</taxon>
        <taxon>Moraxellales</taxon>
        <taxon>Moraxellaceae</taxon>
        <taxon>Faucicola</taxon>
    </lineage>
</organism>
<dbReference type="GO" id="GO:0006508">
    <property type="term" value="P:proteolysis"/>
    <property type="evidence" value="ECO:0007669"/>
    <property type="project" value="UniProtKB-KW"/>
</dbReference>
<dbReference type="Gene3D" id="3.90.226.10">
    <property type="entry name" value="2-enoyl-CoA Hydratase, Chain A, domain 1"/>
    <property type="match status" value="1"/>
</dbReference>
<dbReference type="STRING" id="34059.A9308_01570"/>
<dbReference type="AlphaFoldDB" id="A0A1B8Q8I1"/>
<proteinExistence type="predicted"/>
<dbReference type="InterPro" id="IPR004447">
    <property type="entry name" value="Peptidase_S41A"/>
</dbReference>
<dbReference type="GO" id="GO:0007165">
    <property type="term" value="P:signal transduction"/>
    <property type="evidence" value="ECO:0007669"/>
    <property type="project" value="TreeGrafter"/>
</dbReference>
<feature type="compositionally biased region" description="Low complexity" evidence="4">
    <location>
        <begin position="54"/>
        <end position="67"/>
    </location>
</feature>
<dbReference type="GO" id="GO:0004175">
    <property type="term" value="F:endopeptidase activity"/>
    <property type="evidence" value="ECO:0007669"/>
    <property type="project" value="TreeGrafter"/>
</dbReference>
<dbReference type="GO" id="GO:0008236">
    <property type="term" value="F:serine-type peptidase activity"/>
    <property type="evidence" value="ECO:0007669"/>
    <property type="project" value="UniProtKB-KW"/>
</dbReference>
<name>A0A1B8Q8I1_9GAMM</name>
<feature type="domain" description="Tail specific protease" evidence="5">
    <location>
        <begin position="303"/>
        <end position="489"/>
    </location>
</feature>
<dbReference type="Gene3D" id="2.30.42.10">
    <property type="match status" value="1"/>
</dbReference>
<comment type="caution">
    <text evidence="6">The sequence shown here is derived from an EMBL/GenBank/DDBJ whole genome shotgun (WGS) entry which is preliminary data.</text>
</comment>
<keyword evidence="3" id="KW-0720">Serine protease</keyword>
<dbReference type="NCBIfam" id="TIGR00225">
    <property type="entry name" value="prc"/>
    <property type="match status" value="1"/>
</dbReference>
<dbReference type="PANTHER" id="PTHR32060">
    <property type="entry name" value="TAIL-SPECIFIC PROTEASE"/>
    <property type="match status" value="1"/>
</dbReference>
<keyword evidence="1" id="KW-0645">Protease</keyword>
<gene>
    <name evidence="6" type="ORF">A9308_01570</name>
</gene>
<dbReference type="InterPro" id="IPR055210">
    <property type="entry name" value="CtpA/B_N"/>
</dbReference>
<dbReference type="CDD" id="cd07560">
    <property type="entry name" value="Peptidase_S41_CPP"/>
    <property type="match status" value="1"/>
</dbReference>
<evidence type="ECO:0000256" key="1">
    <source>
        <dbReference type="ARBA" id="ARBA00022670"/>
    </source>
</evidence>
<dbReference type="SUPFAM" id="SSF50156">
    <property type="entry name" value="PDZ domain-like"/>
    <property type="match status" value="1"/>
</dbReference>
<dbReference type="InterPro" id="IPR036034">
    <property type="entry name" value="PDZ_sf"/>
</dbReference>
<accession>A0A1B8Q8I1</accession>
<dbReference type="PANTHER" id="PTHR32060:SF30">
    <property type="entry name" value="CARBOXY-TERMINAL PROCESSING PROTEASE CTPA"/>
    <property type="match status" value="1"/>
</dbReference>
<evidence type="ECO:0000256" key="3">
    <source>
        <dbReference type="ARBA" id="ARBA00022825"/>
    </source>
</evidence>
<protein>
    <recommendedName>
        <fullName evidence="5">Tail specific protease domain-containing protein</fullName>
    </recommendedName>
</protein>
<evidence type="ECO:0000256" key="2">
    <source>
        <dbReference type="ARBA" id="ARBA00022801"/>
    </source>
</evidence>
<dbReference type="InterPro" id="IPR005151">
    <property type="entry name" value="Tail-specific_protease"/>
</dbReference>
<dbReference type="Gene3D" id="3.30.750.44">
    <property type="match status" value="1"/>
</dbReference>
<reference evidence="6 7" key="1">
    <citation type="submission" date="2016-06" db="EMBL/GenBank/DDBJ databases">
        <title>Draft genome of Moraxella atlantae CCUG 66109.</title>
        <authorList>
            <person name="Salva-Serra F."/>
            <person name="Engstrom-Jakobsson H."/>
            <person name="Thorell K."/>
            <person name="Gonzales-Siles L."/>
            <person name="Karlsson R."/>
            <person name="Boulund F."/>
            <person name="Engstrand L."/>
            <person name="Kristiansson E."/>
            <person name="Moore E."/>
        </authorList>
    </citation>
    <scope>NUCLEOTIDE SEQUENCE [LARGE SCALE GENOMIC DNA]</scope>
    <source>
        <strain evidence="6 7">CCUG 66109</strain>
    </source>
</reference>
<dbReference type="InterPro" id="IPR029045">
    <property type="entry name" value="ClpP/crotonase-like_dom_sf"/>
</dbReference>
<dbReference type="Pfam" id="PF03572">
    <property type="entry name" value="Peptidase_S41"/>
    <property type="match status" value="1"/>
</dbReference>